<name>A0ACC3DA14_9PEZI</name>
<proteinExistence type="predicted"/>
<evidence type="ECO:0000313" key="2">
    <source>
        <dbReference type="Proteomes" id="UP001186974"/>
    </source>
</evidence>
<organism evidence="1 2">
    <name type="scientific">Coniosporium uncinatum</name>
    <dbReference type="NCBI Taxonomy" id="93489"/>
    <lineage>
        <taxon>Eukaryota</taxon>
        <taxon>Fungi</taxon>
        <taxon>Dikarya</taxon>
        <taxon>Ascomycota</taxon>
        <taxon>Pezizomycotina</taxon>
        <taxon>Dothideomycetes</taxon>
        <taxon>Dothideomycetes incertae sedis</taxon>
        <taxon>Coniosporium</taxon>
    </lineage>
</organism>
<gene>
    <name evidence="1" type="ORF">LTS18_009197</name>
</gene>
<evidence type="ECO:0000313" key="1">
    <source>
        <dbReference type="EMBL" id="KAK3064206.1"/>
    </source>
</evidence>
<reference evidence="1" key="1">
    <citation type="submission" date="2024-09" db="EMBL/GenBank/DDBJ databases">
        <title>Black Yeasts Isolated from many extreme environments.</title>
        <authorList>
            <person name="Coleine C."/>
            <person name="Stajich J.E."/>
            <person name="Selbmann L."/>
        </authorList>
    </citation>
    <scope>NUCLEOTIDE SEQUENCE</scope>
    <source>
        <strain evidence="1">CCFEE 5737</strain>
    </source>
</reference>
<accession>A0ACC3DA14</accession>
<comment type="caution">
    <text evidence="1">The sequence shown here is derived from an EMBL/GenBank/DDBJ whole genome shotgun (WGS) entry which is preliminary data.</text>
</comment>
<sequence length="146" mass="16004">MFVEAQHVVTEMQHERPNESVDATKEIEEESKQNGGHKPAPITLGSPLLEPVSPPHIQPQTTTQFNQINPPSLTSLQHSPPRSPQSAVSTSAKSAKIAYTAPSPTPREWQVPRRGQHRQVLPSNTPSSELSELPDMSSEPPEVPQL</sequence>
<dbReference type="Proteomes" id="UP001186974">
    <property type="component" value="Unassembled WGS sequence"/>
</dbReference>
<dbReference type="EMBL" id="JAWDJW010006582">
    <property type="protein sequence ID" value="KAK3064206.1"/>
    <property type="molecule type" value="Genomic_DNA"/>
</dbReference>
<protein>
    <submittedName>
        <fullName evidence="1">Uncharacterized protein</fullName>
    </submittedName>
</protein>
<keyword evidence="2" id="KW-1185">Reference proteome</keyword>